<accession>A0A7W9Q2E2</accession>
<dbReference type="RefSeq" id="WP_184974527.1">
    <property type="nucleotide sequence ID" value="NZ_BAAAWF010000065.1"/>
</dbReference>
<organism evidence="1 2">
    <name type="scientific">Streptomyces echinatus</name>
    <dbReference type="NCBI Taxonomy" id="67293"/>
    <lineage>
        <taxon>Bacteria</taxon>
        <taxon>Bacillati</taxon>
        <taxon>Actinomycetota</taxon>
        <taxon>Actinomycetes</taxon>
        <taxon>Kitasatosporales</taxon>
        <taxon>Streptomycetaceae</taxon>
        <taxon>Streptomyces</taxon>
    </lineage>
</organism>
<keyword evidence="2" id="KW-1185">Reference proteome</keyword>
<name>A0A7W9Q2E2_9ACTN</name>
<sequence length="685" mass="73786">MATPLPEERPTLTLVPPVADAPVFKDEPAGPKRLDSVRKVAGHTNRVAQLALLPHTLRGYRELGRRWLTRFRDDYPQLIASTDRAIRDAVGDVHSEAKLKERRAELRDEYRRHRLTFTGKSAGVAGAVAGGVGFGAVTGSLWLDLVAGLGAWGLGAFHGRDRSQPDTDTVLGLPADDTIRGHGSVTLTDLPEGAKPVPIRRAETPQQAAVCVLLAMVAENVPVVEVWDMERQPWGWQCKVRVGENTPEAIIAKAGGLETRFDLPTNGVRPQPMVERRACAILRLVEGNPFATAPGLPYRAPKSISITDKSRLGTSVGGDPLEAALAGVMGLVVAASGGGKTGMLQAIGEVTTACYDNITIDLDPHGDGLEDLYDAVRVTGRSHQQIENVLLFFLMLSKGRARLRAKLGMGKKWKISKEHPHFTVIFDEFPKGSELAKRLAFELLLVGRKEAVTLIIASQGGTKLYLGENIAQMIALKAVGPCKVGDTRAVFGDGAVAEGWLPHKLSPATDTDPKDAGHVFVQGVPGMADEPIEYAIHPTPSDTLRKLAAERRDAGLVEPDQDSLRAMADVDLPDLGTALPRLLTWEQLLRLCDADPAEGAAAEGSARVTVEDAVAVMEKRGVDRMKTEALLLALRDYEGAYDHWTVDGLKTRLKEAGAGAPETLGRLGDEQNPRGYKLAKLTALL</sequence>
<reference evidence="1 2" key="1">
    <citation type="submission" date="2020-08" db="EMBL/GenBank/DDBJ databases">
        <title>Genomic Encyclopedia of Type Strains, Phase III (KMG-III): the genomes of soil and plant-associated and newly described type strains.</title>
        <authorList>
            <person name="Whitman W."/>
        </authorList>
    </citation>
    <scope>NUCLEOTIDE SEQUENCE [LARGE SCALE GENOMIC DNA]</scope>
    <source>
        <strain evidence="1 2">CECT 3313</strain>
    </source>
</reference>
<dbReference type="InterPro" id="IPR027417">
    <property type="entry name" value="P-loop_NTPase"/>
</dbReference>
<evidence type="ECO:0000313" key="2">
    <source>
        <dbReference type="Proteomes" id="UP000585836"/>
    </source>
</evidence>
<dbReference type="Proteomes" id="UP000585836">
    <property type="component" value="Unassembled WGS sequence"/>
</dbReference>
<comment type="caution">
    <text evidence="1">The sequence shown here is derived from an EMBL/GenBank/DDBJ whole genome shotgun (WGS) entry which is preliminary data.</text>
</comment>
<dbReference type="EMBL" id="JACHJK010000024">
    <property type="protein sequence ID" value="MBB5932329.1"/>
    <property type="molecule type" value="Genomic_DNA"/>
</dbReference>
<evidence type="ECO:0000313" key="1">
    <source>
        <dbReference type="EMBL" id="MBB5932329.1"/>
    </source>
</evidence>
<dbReference type="AlphaFoldDB" id="A0A7W9Q2E2"/>
<protein>
    <submittedName>
        <fullName evidence="1">S-DNA-T family DNA segregation ATPase FtsK/SpoIIIE</fullName>
    </submittedName>
</protein>
<proteinExistence type="predicted"/>
<gene>
    <name evidence="1" type="ORF">FHS34_007839</name>
</gene>
<dbReference type="Gene3D" id="3.40.50.300">
    <property type="entry name" value="P-loop containing nucleotide triphosphate hydrolases"/>
    <property type="match status" value="1"/>
</dbReference>